<reference evidence="1" key="1">
    <citation type="submission" date="2020-04" db="EMBL/GenBank/DDBJ databases">
        <authorList>
            <person name="Chiriac C."/>
            <person name="Salcher M."/>
            <person name="Ghai R."/>
            <person name="Kavagutti S V."/>
        </authorList>
    </citation>
    <scope>NUCLEOTIDE SEQUENCE</scope>
</reference>
<accession>A0A6J5M9N2</accession>
<evidence type="ECO:0008006" key="2">
    <source>
        <dbReference type="Google" id="ProtNLM"/>
    </source>
</evidence>
<dbReference type="EMBL" id="LR796378">
    <property type="protein sequence ID" value="CAB4140429.1"/>
    <property type="molecule type" value="Genomic_DNA"/>
</dbReference>
<protein>
    <recommendedName>
        <fullName evidence="2">Phge_HK97_gp10, phage protein, HK97 gp10 family</fullName>
    </recommendedName>
</protein>
<name>A0A6J5M9N2_9CAUD</name>
<organism evidence="1">
    <name type="scientific">uncultured Caudovirales phage</name>
    <dbReference type="NCBI Taxonomy" id="2100421"/>
    <lineage>
        <taxon>Viruses</taxon>
        <taxon>Duplodnaviria</taxon>
        <taxon>Heunggongvirae</taxon>
        <taxon>Uroviricota</taxon>
        <taxon>Caudoviricetes</taxon>
        <taxon>Peduoviridae</taxon>
        <taxon>Maltschvirus</taxon>
        <taxon>Maltschvirus maltsch</taxon>
    </lineage>
</organism>
<sequence>MKKSFVSSVYGAEELAYLLEQISKDYGVESADKNVLIPASRNAMKIVLQAAKAKLVPGHGFDTGQLKRTLQVGARLAKPRDRRSKYVEPTDLVISQVSALLNKQGNDVSDGRAAFVEYGTKNHNRTMTMPKGLSKRSQTALQREFGTVRMAARPYLRPALQENVSAVTDKLKTEIQQQIIKYKAKIAGK</sequence>
<gene>
    <name evidence="1" type="ORF">UFOVP405_42</name>
</gene>
<evidence type="ECO:0000313" key="1">
    <source>
        <dbReference type="EMBL" id="CAB4140429.1"/>
    </source>
</evidence>
<proteinExistence type="predicted"/>